<dbReference type="RefSeq" id="XP_025571687.1">
    <property type="nucleotide sequence ID" value="XM_025714140.1"/>
</dbReference>
<evidence type="ECO:0000313" key="3">
    <source>
        <dbReference type="EMBL" id="RAK97359.1"/>
    </source>
</evidence>
<evidence type="ECO:0000256" key="1">
    <source>
        <dbReference type="SAM" id="MobiDB-lite"/>
    </source>
</evidence>
<evidence type="ECO:0000259" key="2">
    <source>
        <dbReference type="PROSITE" id="PS00028"/>
    </source>
</evidence>
<dbReference type="SUPFAM" id="SSF57667">
    <property type="entry name" value="beta-beta-alpha zinc fingers"/>
    <property type="match status" value="1"/>
</dbReference>
<dbReference type="PROSITE" id="PS00028">
    <property type="entry name" value="ZINC_FINGER_C2H2_1"/>
    <property type="match status" value="1"/>
</dbReference>
<dbReference type="OrthoDB" id="2687452at2759"/>
<dbReference type="Proteomes" id="UP000249402">
    <property type="component" value="Unassembled WGS sequence"/>
</dbReference>
<evidence type="ECO:0000313" key="4">
    <source>
        <dbReference type="Proteomes" id="UP000249402"/>
    </source>
</evidence>
<name>A0A395GPG0_9EURO</name>
<dbReference type="VEuPathDB" id="FungiDB:BO80DRAFT_194322"/>
<dbReference type="SMART" id="SM00355">
    <property type="entry name" value="ZnF_C2H2"/>
    <property type="match status" value="2"/>
</dbReference>
<dbReference type="InterPro" id="IPR013087">
    <property type="entry name" value="Znf_C2H2_type"/>
</dbReference>
<keyword evidence="4" id="KW-1185">Reference proteome</keyword>
<dbReference type="GeneID" id="37219005"/>
<sequence>MAREFLYPHSRGIKPRSAGGGSVSTELGPSYQFSAARQPVGTSQARRQSLMYQRMVPADPYFNTNVFGGNSHQHDASYGMVERGHNTIAAHSPSAYDGSFFETHPSSFFQESQSLDPESISIAEFLPPSSTNPVYNSRDPQIDTKETQPRLRCEWKDCTYKNGFNRPADLLRHVKTMHVTPQSFKCDFPGCKRTFSRKDNLRGHQLHVHHRMERP</sequence>
<feature type="region of interest" description="Disordered" evidence="1">
    <location>
        <begin position="1"/>
        <end position="25"/>
    </location>
</feature>
<dbReference type="InterPro" id="IPR036236">
    <property type="entry name" value="Znf_C2H2_sf"/>
</dbReference>
<dbReference type="STRING" id="1448316.A0A395GPG0"/>
<feature type="domain" description="C2H2-type" evidence="2">
    <location>
        <begin position="186"/>
        <end position="210"/>
    </location>
</feature>
<reference evidence="3 4" key="1">
    <citation type="submission" date="2018-02" db="EMBL/GenBank/DDBJ databases">
        <title>The genomes of Aspergillus section Nigri reveals drivers in fungal speciation.</title>
        <authorList>
            <consortium name="DOE Joint Genome Institute"/>
            <person name="Vesth T.C."/>
            <person name="Nybo J."/>
            <person name="Theobald S."/>
            <person name="Brandl J."/>
            <person name="Frisvad J.C."/>
            <person name="Nielsen K.F."/>
            <person name="Lyhne E.K."/>
            <person name="Kogle M.E."/>
            <person name="Kuo A."/>
            <person name="Riley R."/>
            <person name="Clum A."/>
            <person name="Nolan M."/>
            <person name="Lipzen A."/>
            <person name="Salamov A."/>
            <person name="Henrissat B."/>
            <person name="Wiebenga A."/>
            <person name="De vries R.P."/>
            <person name="Grigoriev I.V."/>
            <person name="Mortensen U.H."/>
            <person name="Andersen M.R."/>
            <person name="Baker S.E."/>
        </authorList>
    </citation>
    <scope>NUCLEOTIDE SEQUENCE [LARGE SCALE GENOMIC DNA]</scope>
    <source>
        <strain evidence="3 4">CBS 121593</strain>
    </source>
</reference>
<protein>
    <recommendedName>
        <fullName evidence="2">C2H2-type domain-containing protein</fullName>
    </recommendedName>
</protein>
<accession>A0A395GPG0</accession>
<feature type="compositionally biased region" description="Polar residues" evidence="1">
    <location>
        <begin position="128"/>
        <end position="139"/>
    </location>
</feature>
<dbReference type="Gene3D" id="3.30.160.60">
    <property type="entry name" value="Classic Zinc Finger"/>
    <property type="match status" value="2"/>
</dbReference>
<gene>
    <name evidence="3" type="ORF">BO80DRAFT_194322</name>
</gene>
<dbReference type="EMBL" id="KZ824464">
    <property type="protein sequence ID" value="RAK97359.1"/>
    <property type="molecule type" value="Genomic_DNA"/>
</dbReference>
<dbReference type="AlphaFoldDB" id="A0A395GPG0"/>
<feature type="region of interest" description="Disordered" evidence="1">
    <location>
        <begin position="126"/>
        <end position="146"/>
    </location>
</feature>
<organism evidence="3 4">
    <name type="scientific">Aspergillus ibericus CBS 121593</name>
    <dbReference type="NCBI Taxonomy" id="1448316"/>
    <lineage>
        <taxon>Eukaryota</taxon>
        <taxon>Fungi</taxon>
        <taxon>Dikarya</taxon>
        <taxon>Ascomycota</taxon>
        <taxon>Pezizomycotina</taxon>
        <taxon>Eurotiomycetes</taxon>
        <taxon>Eurotiomycetidae</taxon>
        <taxon>Eurotiales</taxon>
        <taxon>Aspergillaceae</taxon>
        <taxon>Aspergillus</taxon>
        <taxon>Aspergillus subgen. Circumdati</taxon>
    </lineage>
</organism>
<proteinExistence type="predicted"/>